<organism evidence="2 3">
    <name type="scientific">Colletotrichum sojae</name>
    <dbReference type="NCBI Taxonomy" id="2175907"/>
    <lineage>
        <taxon>Eukaryota</taxon>
        <taxon>Fungi</taxon>
        <taxon>Dikarya</taxon>
        <taxon>Ascomycota</taxon>
        <taxon>Pezizomycotina</taxon>
        <taxon>Sordariomycetes</taxon>
        <taxon>Hypocreomycetidae</taxon>
        <taxon>Glomerellales</taxon>
        <taxon>Glomerellaceae</taxon>
        <taxon>Colletotrichum</taxon>
        <taxon>Colletotrichum orchidearum species complex</taxon>
    </lineage>
</organism>
<gene>
    <name evidence="2" type="ORF">CSOJ01_05920</name>
</gene>
<evidence type="ECO:0000313" key="2">
    <source>
        <dbReference type="EMBL" id="KAF6811115.1"/>
    </source>
</evidence>
<dbReference type="EMBL" id="WIGN01000078">
    <property type="protein sequence ID" value="KAF6811115.1"/>
    <property type="molecule type" value="Genomic_DNA"/>
</dbReference>
<name>A0A8H6MWS1_9PEZI</name>
<protein>
    <submittedName>
        <fullName evidence="2">Uncharacterized protein</fullName>
    </submittedName>
</protein>
<dbReference type="Proteomes" id="UP000652219">
    <property type="component" value="Unassembled WGS sequence"/>
</dbReference>
<keyword evidence="3" id="KW-1185">Reference proteome</keyword>
<feature type="region of interest" description="Disordered" evidence="1">
    <location>
        <begin position="50"/>
        <end position="73"/>
    </location>
</feature>
<proteinExistence type="predicted"/>
<evidence type="ECO:0000256" key="1">
    <source>
        <dbReference type="SAM" id="MobiDB-lite"/>
    </source>
</evidence>
<reference evidence="2 3" key="1">
    <citation type="journal article" date="2020" name="Phytopathology">
        <title>Genome Sequence Resources of Colletotrichum truncatum, C. plurivorum, C. musicola, and C. sojae: Four Species Pathogenic to Soybean (Glycine max).</title>
        <authorList>
            <person name="Rogerio F."/>
            <person name="Boufleur T.R."/>
            <person name="Ciampi-Guillardi M."/>
            <person name="Sukno S.A."/>
            <person name="Thon M.R."/>
            <person name="Massola Junior N.S."/>
            <person name="Baroncelli R."/>
        </authorList>
    </citation>
    <scope>NUCLEOTIDE SEQUENCE [LARGE SCALE GENOMIC DNA]</scope>
    <source>
        <strain evidence="2 3">LFN0009</strain>
    </source>
</reference>
<comment type="caution">
    <text evidence="2">The sequence shown here is derived from an EMBL/GenBank/DDBJ whole genome shotgun (WGS) entry which is preliminary data.</text>
</comment>
<sequence length="92" mass="10509">MEPRGGRGGVERGEDTDGLRQVALAEKELRSFGRWRQPGLRRSRDIIQHRVSPEPAGRSARVKPALEPSNRWRSLPLCPTSAERNWRRLSNP</sequence>
<accession>A0A8H6MWS1</accession>
<dbReference type="AlphaFoldDB" id="A0A8H6MWS1"/>
<evidence type="ECO:0000313" key="3">
    <source>
        <dbReference type="Proteomes" id="UP000652219"/>
    </source>
</evidence>